<reference evidence="1" key="2">
    <citation type="journal article" date="2015" name="Data Brief">
        <title>Shoot transcriptome of the giant reed, Arundo donax.</title>
        <authorList>
            <person name="Barrero R.A."/>
            <person name="Guerrero F.D."/>
            <person name="Moolhuijzen P."/>
            <person name="Goolsby J.A."/>
            <person name="Tidwell J."/>
            <person name="Bellgard S.E."/>
            <person name="Bellgard M.I."/>
        </authorList>
    </citation>
    <scope>NUCLEOTIDE SEQUENCE</scope>
    <source>
        <tissue evidence="1">Shoot tissue taken approximately 20 cm above the soil surface</tissue>
    </source>
</reference>
<dbReference type="AlphaFoldDB" id="A0A0A9EL13"/>
<proteinExistence type="predicted"/>
<accession>A0A0A9EL13</accession>
<organism evidence="1">
    <name type="scientific">Arundo donax</name>
    <name type="common">Giant reed</name>
    <name type="synonym">Donax arundinaceus</name>
    <dbReference type="NCBI Taxonomy" id="35708"/>
    <lineage>
        <taxon>Eukaryota</taxon>
        <taxon>Viridiplantae</taxon>
        <taxon>Streptophyta</taxon>
        <taxon>Embryophyta</taxon>
        <taxon>Tracheophyta</taxon>
        <taxon>Spermatophyta</taxon>
        <taxon>Magnoliopsida</taxon>
        <taxon>Liliopsida</taxon>
        <taxon>Poales</taxon>
        <taxon>Poaceae</taxon>
        <taxon>PACMAD clade</taxon>
        <taxon>Arundinoideae</taxon>
        <taxon>Arundineae</taxon>
        <taxon>Arundo</taxon>
    </lineage>
</organism>
<reference evidence="1" key="1">
    <citation type="submission" date="2014-09" db="EMBL/GenBank/DDBJ databases">
        <authorList>
            <person name="Magalhaes I.L.F."/>
            <person name="Oliveira U."/>
            <person name="Santos F.R."/>
            <person name="Vidigal T.H.D.A."/>
            <person name="Brescovit A.D."/>
            <person name="Santos A.J."/>
        </authorList>
    </citation>
    <scope>NUCLEOTIDE SEQUENCE</scope>
    <source>
        <tissue evidence="1">Shoot tissue taken approximately 20 cm above the soil surface</tissue>
    </source>
</reference>
<evidence type="ECO:0000313" key="1">
    <source>
        <dbReference type="EMBL" id="JAE01435.1"/>
    </source>
</evidence>
<name>A0A0A9EL13_ARUDO</name>
<dbReference type="EMBL" id="GBRH01196461">
    <property type="protein sequence ID" value="JAE01435.1"/>
    <property type="molecule type" value="Transcribed_RNA"/>
</dbReference>
<protein>
    <submittedName>
        <fullName evidence="1">Uncharacterized protein</fullName>
    </submittedName>
</protein>
<sequence>MVSHLCILIHLMPYMTRDPLEKDWKDLNKQLLTWRMKIQMKLEMRKLRRGRPQDHLVAPWLQH</sequence>